<dbReference type="eggNOG" id="ENOG5033E5M">
    <property type="taxonomic scope" value="Bacteria"/>
</dbReference>
<evidence type="ECO:0000256" key="1">
    <source>
        <dbReference type="SAM" id="SignalP"/>
    </source>
</evidence>
<accession>Q2NCB0</accession>
<reference evidence="3" key="1">
    <citation type="journal article" date="2009" name="J. Bacteriol.">
        <title>Complete genome sequence of Erythrobacter litoralis HTCC2594.</title>
        <authorList>
            <person name="Oh H.M."/>
            <person name="Giovannoni S.J."/>
            <person name="Ferriera S."/>
            <person name="Johnson J."/>
            <person name="Cho J.C."/>
        </authorList>
    </citation>
    <scope>NUCLEOTIDE SEQUENCE [LARGE SCALE GENOMIC DNA]</scope>
    <source>
        <strain evidence="3">HTCC2594</strain>
    </source>
</reference>
<name>Q2NCB0_ERYLH</name>
<keyword evidence="1" id="KW-0732">Signal</keyword>
<proteinExistence type="predicted"/>
<dbReference type="STRING" id="314225.ELI_02945"/>
<evidence type="ECO:0000313" key="2">
    <source>
        <dbReference type="EMBL" id="ABC62681.1"/>
    </source>
</evidence>
<feature type="chain" id="PRO_5004212966" description="DUF4402 domain-containing protein" evidence="1">
    <location>
        <begin position="29"/>
        <end position="182"/>
    </location>
</feature>
<dbReference type="HOGENOM" id="CLU_124984_0_0_5"/>
<feature type="signal peptide" evidence="1">
    <location>
        <begin position="1"/>
        <end position="28"/>
    </location>
</feature>
<dbReference type="RefSeq" id="WP_011413557.1">
    <property type="nucleotide sequence ID" value="NC_007722.1"/>
</dbReference>
<organism evidence="2 3">
    <name type="scientific">Erythrobacter litoralis (strain HTCC2594)</name>
    <dbReference type="NCBI Taxonomy" id="314225"/>
    <lineage>
        <taxon>Bacteria</taxon>
        <taxon>Pseudomonadati</taxon>
        <taxon>Pseudomonadota</taxon>
        <taxon>Alphaproteobacteria</taxon>
        <taxon>Sphingomonadales</taxon>
        <taxon>Erythrobacteraceae</taxon>
        <taxon>Erythrobacter/Porphyrobacter group</taxon>
        <taxon>Erythrobacter</taxon>
    </lineage>
</organism>
<dbReference type="KEGG" id="eli:ELI_02945"/>
<gene>
    <name evidence="2" type="ordered locus">ELI_02945</name>
</gene>
<dbReference type="Proteomes" id="UP000008808">
    <property type="component" value="Chromosome"/>
</dbReference>
<sequence>MKNRIASLLRRSALVLILAMGFAMPAQANSDDALGSANVTIASPLQITNTQGLDFGQLIPTGGGVAVATINARNGARSANANMTLHGAQGDRATFTVVGEPLSTFQVLVAGPVIFLSGPGLTMTVDRLRVSANGGPQQLFASSFVVPLSGTMELGVGGRLTASPTQARGVYSGNFTVIAVHN</sequence>
<dbReference type="AlphaFoldDB" id="Q2NCB0"/>
<protein>
    <recommendedName>
        <fullName evidence="4">DUF4402 domain-containing protein</fullName>
    </recommendedName>
</protein>
<dbReference type="InterPro" id="IPR025514">
    <property type="entry name" value="DUF4402"/>
</dbReference>
<dbReference type="Pfam" id="PF14352">
    <property type="entry name" value="DUF4402"/>
    <property type="match status" value="1"/>
</dbReference>
<dbReference type="EMBL" id="CP000157">
    <property type="protein sequence ID" value="ABC62681.1"/>
    <property type="molecule type" value="Genomic_DNA"/>
</dbReference>
<keyword evidence="3" id="KW-1185">Reference proteome</keyword>
<evidence type="ECO:0008006" key="4">
    <source>
        <dbReference type="Google" id="ProtNLM"/>
    </source>
</evidence>
<evidence type="ECO:0000313" key="3">
    <source>
        <dbReference type="Proteomes" id="UP000008808"/>
    </source>
</evidence>